<dbReference type="GO" id="GO:0008173">
    <property type="term" value="F:RNA methyltransferase activity"/>
    <property type="evidence" value="ECO:0007669"/>
    <property type="project" value="InterPro"/>
</dbReference>
<proteinExistence type="predicted"/>
<evidence type="ECO:0000256" key="1">
    <source>
        <dbReference type="ARBA" id="ARBA00022603"/>
    </source>
</evidence>
<accession>A0A7S1A563</accession>
<organism evidence="4">
    <name type="scientific">Noctiluca scintillans</name>
    <name type="common">Sea sparkle</name>
    <name type="synonym">Red tide dinoflagellate</name>
    <dbReference type="NCBI Taxonomy" id="2966"/>
    <lineage>
        <taxon>Eukaryota</taxon>
        <taxon>Sar</taxon>
        <taxon>Alveolata</taxon>
        <taxon>Dinophyceae</taxon>
        <taxon>Noctilucales</taxon>
        <taxon>Noctilucaceae</taxon>
        <taxon>Noctiluca</taxon>
    </lineage>
</organism>
<dbReference type="PANTHER" id="PTHR43191:SF2">
    <property type="entry name" value="RRNA METHYLTRANSFERASE 3, MITOCHONDRIAL"/>
    <property type="match status" value="1"/>
</dbReference>
<evidence type="ECO:0000256" key="2">
    <source>
        <dbReference type="ARBA" id="ARBA00022679"/>
    </source>
</evidence>
<protein>
    <recommendedName>
        <fullName evidence="3">tRNA/rRNA methyltransferase SpoU type domain-containing protein</fullName>
    </recommendedName>
</protein>
<evidence type="ECO:0000313" key="4">
    <source>
        <dbReference type="EMBL" id="CAD8842133.1"/>
    </source>
</evidence>
<dbReference type="PANTHER" id="PTHR43191">
    <property type="entry name" value="RRNA METHYLTRANSFERASE 3"/>
    <property type="match status" value="1"/>
</dbReference>
<dbReference type="InterPro" id="IPR029026">
    <property type="entry name" value="tRNA_m1G_MTases_N"/>
</dbReference>
<dbReference type="InterPro" id="IPR001537">
    <property type="entry name" value="SpoU_MeTrfase"/>
</dbReference>
<feature type="domain" description="tRNA/rRNA methyltransferase SpoU type" evidence="3">
    <location>
        <begin position="376"/>
        <end position="488"/>
    </location>
</feature>
<dbReference type="SUPFAM" id="SSF75217">
    <property type="entry name" value="alpha/beta knot"/>
    <property type="match status" value="1"/>
</dbReference>
<dbReference type="Pfam" id="PF00588">
    <property type="entry name" value="SpoU_methylase"/>
    <property type="match status" value="1"/>
</dbReference>
<reference evidence="4" key="1">
    <citation type="submission" date="2021-01" db="EMBL/GenBank/DDBJ databases">
        <authorList>
            <person name="Corre E."/>
            <person name="Pelletier E."/>
            <person name="Niang G."/>
            <person name="Scheremetjew M."/>
            <person name="Finn R."/>
            <person name="Kale V."/>
            <person name="Holt S."/>
            <person name="Cochrane G."/>
            <person name="Meng A."/>
            <person name="Brown T."/>
            <person name="Cohen L."/>
        </authorList>
    </citation>
    <scope>NUCLEOTIDE SEQUENCE</scope>
</reference>
<keyword evidence="2" id="KW-0808">Transferase</keyword>
<dbReference type="Gene3D" id="3.40.1280.10">
    <property type="match status" value="1"/>
</dbReference>
<dbReference type="GO" id="GO:0032259">
    <property type="term" value="P:methylation"/>
    <property type="evidence" value="ECO:0007669"/>
    <property type="project" value="UniProtKB-KW"/>
</dbReference>
<dbReference type="InterPro" id="IPR051259">
    <property type="entry name" value="rRNA_Methyltransferase"/>
</dbReference>
<dbReference type="GO" id="GO:0006396">
    <property type="term" value="P:RNA processing"/>
    <property type="evidence" value="ECO:0007669"/>
    <property type="project" value="InterPro"/>
</dbReference>
<dbReference type="InterPro" id="IPR029028">
    <property type="entry name" value="Alpha/beta_knot_MTases"/>
</dbReference>
<keyword evidence="1" id="KW-0489">Methyltransferase</keyword>
<dbReference type="EMBL" id="HBFQ01023441">
    <property type="protein sequence ID" value="CAD8842133.1"/>
    <property type="molecule type" value="Transcribed_RNA"/>
</dbReference>
<name>A0A7S1A563_NOCSC</name>
<gene>
    <name evidence="4" type="ORF">NSCI0253_LOCUS16481</name>
</gene>
<dbReference type="AlphaFoldDB" id="A0A7S1A563"/>
<sequence length="518" mass="54858">MDSHGLRDACSDAPTGPGADAVLRVNSGAWHRAETQRQEAYVDGCHRVLAAGGELVTHSPVNSVTDDVVSEWLAVADLESLCVERCRCSLFVGFKRELSVQVILLVTPVVETVDLPSLSAALGLTRGLRAGQSKVCRRLLGCSTRFLSPLSACAAPGDARVILSSALPNSTQRVAMLTAPGETLVCSVGSLVDVLRQKEVQVQCGVAFVAAGATPAVRMPVVPQDLSLQPALADYAGQVHHVRTASDCVVSGVFRNLRTGLRGCEDTLVVESPEAIRVLLGGDFTVDQLLLKPSLFMSLRESLEARALRRGENLVPVLLCEAAVLEQISGIPAAHASAAFASVRRRPVSHCLSEIPAMAQGSRVRVLVIDGLDEEMVGSLCRAAACFGVDAVLLSEDSGDPFSRKSARVSMGHVFRTAFVRGSVPMLLRELRSLEVFTLGLAWAREECRTLDSLAAVPARWACVLGPEGASLSAEVCACCDLVVQVPLAVPSCCVGEGVLASIMLNRCSEMEALARET</sequence>
<evidence type="ECO:0000259" key="3">
    <source>
        <dbReference type="Pfam" id="PF00588"/>
    </source>
</evidence>
<dbReference type="GO" id="GO:0003723">
    <property type="term" value="F:RNA binding"/>
    <property type="evidence" value="ECO:0007669"/>
    <property type="project" value="InterPro"/>
</dbReference>